<dbReference type="EMBL" id="BGPR01006414">
    <property type="protein sequence ID" value="GBN18812.1"/>
    <property type="molecule type" value="Genomic_DNA"/>
</dbReference>
<name>A0A4Y2M3P2_ARAVE</name>
<evidence type="ECO:0000313" key="1">
    <source>
        <dbReference type="EMBL" id="GBN16494.1"/>
    </source>
</evidence>
<evidence type="ECO:0000313" key="4">
    <source>
        <dbReference type="EMBL" id="GBN20346.1"/>
    </source>
</evidence>
<reference evidence="4 5" key="1">
    <citation type="journal article" date="2019" name="Sci. Rep.">
        <title>Orb-weaving spider Araneus ventricosus genome elucidates the spidroin gene catalogue.</title>
        <authorList>
            <person name="Kono N."/>
            <person name="Nakamura H."/>
            <person name="Ohtoshi R."/>
            <person name="Moran D.A.P."/>
            <person name="Shinohara A."/>
            <person name="Yoshida Y."/>
            <person name="Fujiwara M."/>
            <person name="Mori M."/>
            <person name="Tomita M."/>
            <person name="Arakawa K."/>
        </authorList>
    </citation>
    <scope>NUCLEOTIDE SEQUENCE [LARGE SCALE GENOMIC DNA]</scope>
</reference>
<protein>
    <submittedName>
        <fullName evidence="4">Uncharacterized protein</fullName>
    </submittedName>
</protein>
<dbReference type="AlphaFoldDB" id="A0A4Y2M3P2"/>
<dbReference type="EMBL" id="BGPR01006293">
    <property type="protein sequence ID" value="GBN17748.1"/>
    <property type="molecule type" value="Genomic_DNA"/>
</dbReference>
<evidence type="ECO:0000313" key="5">
    <source>
        <dbReference type="Proteomes" id="UP000499080"/>
    </source>
</evidence>
<evidence type="ECO:0000313" key="3">
    <source>
        <dbReference type="EMBL" id="GBN18812.1"/>
    </source>
</evidence>
<accession>A0A4Y2M3P2</accession>
<dbReference type="Proteomes" id="UP000499080">
    <property type="component" value="Unassembled WGS sequence"/>
</dbReference>
<dbReference type="EMBL" id="BGPR01006602">
    <property type="protein sequence ID" value="GBN20346.1"/>
    <property type="molecule type" value="Genomic_DNA"/>
</dbReference>
<keyword evidence="5" id="KW-1185">Reference proteome</keyword>
<dbReference type="EMBL" id="BGPR01006154">
    <property type="protein sequence ID" value="GBN16494.1"/>
    <property type="molecule type" value="Genomic_DNA"/>
</dbReference>
<evidence type="ECO:0000313" key="2">
    <source>
        <dbReference type="EMBL" id="GBN17748.1"/>
    </source>
</evidence>
<proteinExistence type="predicted"/>
<sequence length="105" mass="11877">MGHAISIGFTLYTSGSKFSGLLADASSSLSDHQWQTGTKKFGIAKVMSTTTRDHELSKEIARCDPSGVSSRQRRSDWVERVVHMVWKPVLLSYHHEKIFEQDCHK</sequence>
<organism evidence="4 5">
    <name type="scientific">Araneus ventricosus</name>
    <name type="common">Orbweaver spider</name>
    <name type="synonym">Epeira ventricosa</name>
    <dbReference type="NCBI Taxonomy" id="182803"/>
    <lineage>
        <taxon>Eukaryota</taxon>
        <taxon>Metazoa</taxon>
        <taxon>Ecdysozoa</taxon>
        <taxon>Arthropoda</taxon>
        <taxon>Chelicerata</taxon>
        <taxon>Arachnida</taxon>
        <taxon>Araneae</taxon>
        <taxon>Araneomorphae</taxon>
        <taxon>Entelegynae</taxon>
        <taxon>Araneoidea</taxon>
        <taxon>Araneidae</taxon>
        <taxon>Araneus</taxon>
    </lineage>
</organism>
<comment type="caution">
    <text evidence="4">The sequence shown here is derived from an EMBL/GenBank/DDBJ whole genome shotgun (WGS) entry which is preliminary data.</text>
</comment>
<gene>
    <name evidence="3" type="ORF">AVEN_167373_1</name>
    <name evidence="1" type="ORF">AVEN_170084_1</name>
    <name evidence="2" type="ORF">AVEN_236954_1</name>
    <name evidence="4" type="ORF">AVEN_6693_1</name>
</gene>